<dbReference type="AlphaFoldDB" id="A0A942TT68"/>
<comment type="caution">
    <text evidence="1">The sequence shown here is derived from an EMBL/GenBank/DDBJ whole genome shotgun (WGS) entry which is preliminary data.</text>
</comment>
<name>A0A942TT68_9BACI</name>
<organism evidence="1 2">
    <name type="scientific">Lederbergia citrisecunda</name>
    <dbReference type="NCBI Taxonomy" id="2833583"/>
    <lineage>
        <taxon>Bacteria</taxon>
        <taxon>Bacillati</taxon>
        <taxon>Bacillota</taxon>
        <taxon>Bacilli</taxon>
        <taxon>Bacillales</taxon>
        <taxon>Bacillaceae</taxon>
        <taxon>Lederbergia</taxon>
    </lineage>
</organism>
<dbReference type="EMBL" id="JAGYPJ010000002">
    <property type="protein sequence ID" value="MBS4202441.1"/>
    <property type="molecule type" value="Genomic_DNA"/>
</dbReference>
<dbReference type="RefSeq" id="WP_213113219.1">
    <property type="nucleotide sequence ID" value="NZ_JAGYPJ010000002.1"/>
</dbReference>
<accession>A0A942TT68</accession>
<gene>
    <name evidence="1" type="ORF">KHA93_22825</name>
</gene>
<evidence type="ECO:0000313" key="2">
    <source>
        <dbReference type="Proteomes" id="UP000682713"/>
    </source>
</evidence>
<dbReference type="PROSITE" id="PS51257">
    <property type="entry name" value="PROKAR_LIPOPROTEIN"/>
    <property type="match status" value="1"/>
</dbReference>
<reference evidence="1 2" key="1">
    <citation type="submission" date="2021-05" db="EMBL/GenBank/DDBJ databases">
        <title>Novel Bacillus species.</title>
        <authorList>
            <person name="Liu G."/>
        </authorList>
    </citation>
    <scope>NUCLEOTIDE SEQUENCE [LARGE SCALE GENOMIC DNA]</scope>
    <source>
        <strain evidence="1 2">FJAT-49732</strain>
    </source>
</reference>
<keyword evidence="2" id="KW-1185">Reference proteome</keyword>
<evidence type="ECO:0000313" key="1">
    <source>
        <dbReference type="EMBL" id="MBS4202441.1"/>
    </source>
</evidence>
<dbReference type="Proteomes" id="UP000682713">
    <property type="component" value="Unassembled WGS sequence"/>
</dbReference>
<sequence>MKKNTFIVLFLLIILTLVACGTNANKLQENTVIQLPPAEVEVKEGDFIYRLFSEKDVYENGDIAVFAELTYVGSDDSIEIYHAASPFYFPIEEKTREIEIGYGMAEPLITTILHKDKPFREKYTFSGRYGENDKKEYIKFVKEIANNGFPEGKYIIHGKAEFFTHNKNGTDQTNYTLNADIGFSVMK</sequence>
<protein>
    <submittedName>
        <fullName evidence="1">Uncharacterized protein</fullName>
    </submittedName>
</protein>
<proteinExistence type="predicted"/>